<dbReference type="AlphaFoldDB" id="A6GBR1"/>
<evidence type="ECO:0000313" key="1">
    <source>
        <dbReference type="EMBL" id="EDM76678.1"/>
    </source>
</evidence>
<gene>
    <name evidence="1" type="ORF">PPSIR1_38159</name>
</gene>
<keyword evidence="2" id="KW-1185">Reference proteome</keyword>
<name>A6GBR1_9BACT</name>
<sequence>MGTIRLKGSTACGPTEWPYYVQFGELLDPVEMTVVAYIPLEDACSKPGVCLDAPAPNNSEEFAMCCTTVNGEEVCVHGGGCGGTLYFCHDGVCNEDGTVTCFESEQL</sequence>
<comment type="caution">
    <text evidence="1">The sequence shown here is derived from an EMBL/GenBank/DDBJ whole genome shotgun (WGS) entry which is preliminary data.</text>
</comment>
<proteinExistence type="predicted"/>
<organism evidence="1 2">
    <name type="scientific">Plesiocystis pacifica SIR-1</name>
    <dbReference type="NCBI Taxonomy" id="391625"/>
    <lineage>
        <taxon>Bacteria</taxon>
        <taxon>Pseudomonadati</taxon>
        <taxon>Myxococcota</taxon>
        <taxon>Polyangia</taxon>
        <taxon>Nannocystales</taxon>
        <taxon>Nannocystaceae</taxon>
        <taxon>Plesiocystis</taxon>
    </lineage>
</organism>
<protein>
    <submittedName>
        <fullName evidence="1">Uncharacterized protein</fullName>
    </submittedName>
</protein>
<dbReference type="Proteomes" id="UP000005801">
    <property type="component" value="Unassembled WGS sequence"/>
</dbReference>
<evidence type="ECO:0000313" key="2">
    <source>
        <dbReference type="Proteomes" id="UP000005801"/>
    </source>
</evidence>
<reference evidence="1 2" key="1">
    <citation type="submission" date="2007-06" db="EMBL/GenBank/DDBJ databases">
        <authorList>
            <person name="Shimkets L."/>
            <person name="Ferriera S."/>
            <person name="Johnson J."/>
            <person name="Kravitz S."/>
            <person name="Beeson K."/>
            <person name="Sutton G."/>
            <person name="Rogers Y.-H."/>
            <person name="Friedman R."/>
            <person name="Frazier M."/>
            <person name="Venter J.C."/>
        </authorList>
    </citation>
    <scope>NUCLEOTIDE SEQUENCE [LARGE SCALE GENOMIC DNA]</scope>
    <source>
        <strain evidence="1 2">SIR-1</strain>
    </source>
</reference>
<dbReference type="EMBL" id="ABCS01000060">
    <property type="protein sequence ID" value="EDM76678.1"/>
    <property type="molecule type" value="Genomic_DNA"/>
</dbReference>
<accession>A6GBR1</accession>